<dbReference type="GO" id="GO:0005886">
    <property type="term" value="C:plasma membrane"/>
    <property type="evidence" value="ECO:0007669"/>
    <property type="project" value="UniProtKB-SubCell"/>
</dbReference>
<dbReference type="Gene3D" id="2.60.15.10">
    <property type="entry name" value="F0F1 ATP synthase delta/epsilon subunit, N-terminal"/>
    <property type="match status" value="1"/>
</dbReference>
<dbReference type="AlphaFoldDB" id="A0A1Y2LAI4"/>
<keyword evidence="4 10" id="KW-0813">Transport</keyword>
<dbReference type="STRING" id="1293890.TALK_11215"/>
<dbReference type="CDD" id="cd12152">
    <property type="entry name" value="F1-ATPase_delta"/>
    <property type="match status" value="1"/>
</dbReference>
<comment type="caution">
    <text evidence="12">The sequence shown here is derived from an EMBL/GenBank/DDBJ whole genome shotgun (WGS) entry which is preliminary data.</text>
</comment>
<dbReference type="SUPFAM" id="SSF51344">
    <property type="entry name" value="Epsilon subunit of F1F0-ATP synthase N-terminal domain"/>
    <property type="match status" value="1"/>
</dbReference>
<keyword evidence="9 10" id="KW-0066">ATP synthesis</keyword>
<proteinExistence type="inferred from homology"/>
<dbReference type="GO" id="GO:0012505">
    <property type="term" value="C:endomembrane system"/>
    <property type="evidence" value="ECO:0007669"/>
    <property type="project" value="UniProtKB-SubCell"/>
</dbReference>
<evidence type="ECO:0000256" key="3">
    <source>
        <dbReference type="ARBA" id="ARBA00005712"/>
    </source>
</evidence>
<evidence type="ECO:0000256" key="4">
    <source>
        <dbReference type="ARBA" id="ARBA00022448"/>
    </source>
</evidence>
<dbReference type="Proteomes" id="UP000193396">
    <property type="component" value="Unassembled WGS sequence"/>
</dbReference>
<protein>
    <recommendedName>
        <fullName evidence="10">ATP synthase epsilon chain</fullName>
    </recommendedName>
    <alternativeName>
        <fullName evidence="10">ATP synthase F1 sector epsilon subunit</fullName>
    </alternativeName>
    <alternativeName>
        <fullName evidence="10">F-ATPase epsilon subunit</fullName>
    </alternativeName>
</protein>
<organism evidence="12 13">
    <name type="scientific">Thalassospira alkalitolerans</name>
    <dbReference type="NCBI Taxonomy" id="1293890"/>
    <lineage>
        <taxon>Bacteria</taxon>
        <taxon>Pseudomonadati</taxon>
        <taxon>Pseudomonadota</taxon>
        <taxon>Alphaproteobacteria</taxon>
        <taxon>Rhodospirillales</taxon>
        <taxon>Thalassospiraceae</taxon>
        <taxon>Thalassospira</taxon>
    </lineage>
</organism>
<keyword evidence="8 10" id="KW-0139">CF(1)</keyword>
<evidence type="ECO:0000256" key="9">
    <source>
        <dbReference type="ARBA" id="ARBA00023310"/>
    </source>
</evidence>
<dbReference type="HAMAP" id="MF_00530">
    <property type="entry name" value="ATP_synth_epsil_bac"/>
    <property type="match status" value="1"/>
</dbReference>
<accession>A0A1Y2LAI4</accession>
<evidence type="ECO:0000313" key="13">
    <source>
        <dbReference type="Proteomes" id="UP000193396"/>
    </source>
</evidence>
<dbReference type="InterPro" id="IPR036771">
    <property type="entry name" value="ATPsynth_dsu/esu_N"/>
</dbReference>
<evidence type="ECO:0000256" key="7">
    <source>
        <dbReference type="ARBA" id="ARBA00023136"/>
    </source>
</evidence>
<feature type="domain" description="ATP synthase F1 complex delta/epsilon subunit N-terminal" evidence="11">
    <location>
        <begin position="1"/>
        <end position="80"/>
    </location>
</feature>
<dbReference type="NCBIfam" id="TIGR03166">
    <property type="entry name" value="alt_F1F0_F1_eps"/>
    <property type="match status" value="1"/>
</dbReference>
<dbReference type="GO" id="GO:0045259">
    <property type="term" value="C:proton-transporting ATP synthase complex"/>
    <property type="evidence" value="ECO:0007669"/>
    <property type="project" value="UniProtKB-KW"/>
</dbReference>
<gene>
    <name evidence="10" type="primary">atpC</name>
    <name evidence="12" type="ORF">TALK_11215</name>
</gene>
<evidence type="ECO:0000256" key="6">
    <source>
        <dbReference type="ARBA" id="ARBA00023065"/>
    </source>
</evidence>
<comment type="function">
    <text evidence="1 10">Produces ATP from ADP in the presence of a proton gradient across the membrane.</text>
</comment>
<evidence type="ECO:0000256" key="10">
    <source>
        <dbReference type="HAMAP-Rule" id="MF_00530"/>
    </source>
</evidence>
<keyword evidence="5 10" id="KW-0375">Hydrogen ion transport</keyword>
<dbReference type="Pfam" id="PF02823">
    <property type="entry name" value="ATP-synt_DE_N"/>
    <property type="match status" value="1"/>
</dbReference>
<dbReference type="GO" id="GO:0046933">
    <property type="term" value="F:proton-transporting ATP synthase activity, rotational mechanism"/>
    <property type="evidence" value="ECO:0007669"/>
    <property type="project" value="UniProtKB-UniRule"/>
</dbReference>
<keyword evidence="10" id="KW-1003">Cell membrane</keyword>
<keyword evidence="6 10" id="KW-0406">Ion transport</keyword>
<dbReference type="NCBIfam" id="NF009981">
    <property type="entry name" value="PRK13447.1"/>
    <property type="match status" value="1"/>
</dbReference>
<keyword evidence="7 10" id="KW-0472">Membrane</keyword>
<keyword evidence="13" id="KW-1185">Reference proteome</keyword>
<evidence type="ECO:0000313" key="12">
    <source>
        <dbReference type="EMBL" id="OSQ47635.1"/>
    </source>
</evidence>
<evidence type="ECO:0000256" key="1">
    <source>
        <dbReference type="ARBA" id="ARBA00003543"/>
    </source>
</evidence>
<sequence>MRLEIITPLSIIVDEEIESLRAEDDSGSFGILPGHAPFLTALSISIVSWRVADKDRFCAVRKGVMTVSGKTNVAIATREAVTGDDLSTLDEEVLLRFQSEADEERVEHVEAMRLQMHAIRRMITRLGATANKESFR</sequence>
<comment type="similarity">
    <text evidence="3 10">Belongs to the ATPase epsilon chain family.</text>
</comment>
<dbReference type="EMBL" id="JFKB01000007">
    <property type="protein sequence ID" value="OSQ47635.1"/>
    <property type="molecule type" value="Genomic_DNA"/>
</dbReference>
<name>A0A1Y2LAI4_9PROT</name>
<dbReference type="InterPro" id="IPR024037">
    <property type="entry name" value="Alt_ATP_synth_F1_esu"/>
</dbReference>
<dbReference type="InterPro" id="IPR020546">
    <property type="entry name" value="ATP_synth_F1_dsu/esu_N"/>
</dbReference>
<evidence type="ECO:0000256" key="2">
    <source>
        <dbReference type="ARBA" id="ARBA00004184"/>
    </source>
</evidence>
<reference evidence="12 13" key="1">
    <citation type="submission" date="2014-03" db="EMBL/GenBank/DDBJ databases">
        <title>The draft genome sequence of Thalassospira alkalitolerans JCM 18968.</title>
        <authorList>
            <person name="Lai Q."/>
            <person name="Shao Z."/>
        </authorList>
    </citation>
    <scope>NUCLEOTIDE SEQUENCE [LARGE SCALE GENOMIC DNA]</scope>
    <source>
        <strain evidence="12 13">JCM 18968</strain>
    </source>
</reference>
<comment type="subunit">
    <text evidence="10">F-type ATPases have 2 components, CF(1) - the catalytic core - and CF(0) - the membrane proton channel. CF(1) has five subunits: alpha(3), beta(3), gamma(1), delta(1), epsilon(1). CF(0) has three main subunits: a, b and c.</text>
</comment>
<dbReference type="GO" id="GO:0005524">
    <property type="term" value="F:ATP binding"/>
    <property type="evidence" value="ECO:0007669"/>
    <property type="project" value="UniProtKB-UniRule"/>
</dbReference>
<dbReference type="OrthoDB" id="272739at2"/>
<comment type="subcellular location">
    <subcellularLocation>
        <location evidence="10">Cell membrane</location>
        <topology evidence="10">Peripheral membrane protein</topology>
    </subcellularLocation>
    <subcellularLocation>
        <location evidence="2">Endomembrane system</location>
        <topology evidence="2">Peripheral membrane protein</topology>
    </subcellularLocation>
</comment>
<evidence type="ECO:0000256" key="8">
    <source>
        <dbReference type="ARBA" id="ARBA00023196"/>
    </source>
</evidence>
<evidence type="ECO:0000259" key="11">
    <source>
        <dbReference type="Pfam" id="PF02823"/>
    </source>
</evidence>
<dbReference type="RefSeq" id="WP_085618863.1">
    <property type="nucleotide sequence ID" value="NZ_JFKB01000007.1"/>
</dbReference>
<dbReference type="InterPro" id="IPR001469">
    <property type="entry name" value="ATP_synth_F1_dsu/esu"/>
</dbReference>
<evidence type="ECO:0000256" key="5">
    <source>
        <dbReference type="ARBA" id="ARBA00022781"/>
    </source>
</evidence>
<dbReference type="PANTHER" id="PTHR13822:SF10">
    <property type="entry name" value="ATP SYNTHASE EPSILON CHAIN, CHLOROPLASTIC"/>
    <property type="match status" value="1"/>
</dbReference>
<dbReference type="PANTHER" id="PTHR13822">
    <property type="entry name" value="ATP SYNTHASE DELTA/EPSILON CHAIN"/>
    <property type="match status" value="1"/>
</dbReference>